<evidence type="ECO:0000313" key="1">
    <source>
        <dbReference type="EMBL" id="MDQ0168496.1"/>
    </source>
</evidence>
<accession>A0ABT9W5I3</accession>
<dbReference type="Proteomes" id="UP001235840">
    <property type="component" value="Unassembled WGS sequence"/>
</dbReference>
<comment type="caution">
    <text evidence="1">The sequence shown here is derived from an EMBL/GenBank/DDBJ whole genome shotgun (WGS) entry which is preliminary data.</text>
</comment>
<name>A0ABT9W5I3_9BACI</name>
<organism evidence="1 2">
    <name type="scientific">Caldalkalibacillus horti</name>
    <dbReference type="NCBI Taxonomy" id="77523"/>
    <lineage>
        <taxon>Bacteria</taxon>
        <taxon>Bacillati</taxon>
        <taxon>Bacillota</taxon>
        <taxon>Bacilli</taxon>
        <taxon>Bacillales</taxon>
        <taxon>Bacillaceae</taxon>
        <taxon>Caldalkalibacillus</taxon>
    </lineage>
</organism>
<gene>
    <name evidence="1" type="ORF">J2S11_004458</name>
</gene>
<dbReference type="RefSeq" id="WP_343834490.1">
    <property type="nucleotide sequence ID" value="NZ_BAAADK010000005.1"/>
</dbReference>
<reference evidence="1 2" key="1">
    <citation type="submission" date="2023-07" db="EMBL/GenBank/DDBJ databases">
        <title>Genomic Encyclopedia of Type Strains, Phase IV (KMG-IV): sequencing the most valuable type-strain genomes for metagenomic binning, comparative biology and taxonomic classification.</title>
        <authorList>
            <person name="Goeker M."/>
        </authorList>
    </citation>
    <scope>NUCLEOTIDE SEQUENCE [LARGE SCALE GENOMIC DNA]</scope>
    <source>
        <strain evidence="1 2">DSM 12751</strain>
    </source>
</reference>
<sequence length="77" mass="8559">MGSWRGPVGNRLFAQTLDPSTIIDIDIVSSQGEGLLDQAARWFLGGHMDYFDRNLQDKNGVNNLRKTIDAIWGGIKP</sequence>
<proteinExistence type="predicted"/>
<dbReference type="EMBL" id="JAUSTY010000035">
    <property type="protein sequence ID" value="MDQ0168496.1"/>
    <property type="molecule type" value="Genomic_DNA"/>
</dbReference>
<keyword evidence="2" id="KW-1185">Reference proteome</keyword>
<evidence type="ECO:0000313" key="2">
    <source>
        <dbReference type="Proteomes" id="UP001235840"/>
    </source>
</evidence>
<protein>
    <submittedName>
        <fullName evidence="1">Uncharacterized protein</fullName>
    </submittedName>
</protein>